<dbReference type="RefSeq" id="WP_174539897.1">
    <property type="nucleotide sequence ID" value="NZ_WHUT02000008.1"/>
</dbReference>
<gene>
    <name evidence="1" type="ORF">GEU84_014835</name>
</gene>
<proteinExistence type="predicted"/>
<keyword evidence="2" id="KW-1185">Reference proteome</keyword>
<evidence type="ECO:0000313" key="2">
    <source>
        <dbReference type="Proteomes" id="UP000484076"/>
    </source>
</evidence>
<dbReference type="Gene3D" id="1.10.10.10">
    <property type="entry name" value="Winged helix-like DNA-binding domain superfamily/Winged helix DNA-binding domain"/>
    <property type="match status" value="1"/>
</dbReference>
<organism evidence="1 2">
    <name type="scientific">Fertoeibacter niger</name>
    <dbReference type="NCBI Taxonomy" id="2656921"/>
    <lineage>
        <taxon>Bacteria</taxon>
        <taxon>Pseudomonadati</taxon>
        <taxon>Pseudomonadota</taxon>
        <taxon>Alphaproteobacteria</taxon>
        <taxon>Rhodobacterales</taxon>
        <taxon>Paracoccaceae</taxon>
        <taxon>Fertoeibacter</taxon>
    </lineage>
</organism>
<name>A0A8X8GYX3_9RHOB</name>
<dbReference type="SUPFAM" id="SSF46785">
    <property type="entry name" value="Winged helix' DNA-binding domain"/>
    <property type="match status" value="1"/>
</dbReference>
<protein>
    <submittedName>
        <fullName evidence="1">Transcriptional regulator</fullName>
    </submittedName>
</protein>
<dbReference type="Proteomes" id="UP000484076">
    <property type="component" value="Unassembled WGS sequence"/>
</dbReference>
<comment type="caution">
    <text evidence="1">The sequence shown here is derived from an EMBL/GenBank/DDBJ whole genome shotgun (WGS) entry which is preliminary data.</text>
</comment>
<reference evidence="1" key="1">
    <citation type="submission" date="2020-05" db="EMBL/GenBank/DDBJ databases">
        <title>Fertoebacter nigrum gen. nov., sp. nov., a new member of the family Rhodobacteraceae.</title>
        <authorList>
            <person name="Szuroczki S."/>
            <person name="Abbaszade G."/>
            <person name="Buni D."/>
            <person name="Schumann P."/>
            <person name="Toth E."/>
        </authorList>
    </citation>
    <scope>NUCLEOTIDE SEQUENCE</scope>
    <source>
        <strain evidence="1">RG-N-1a</strain>
    </source>
</reference>
<dbReference type="AlphaFoldDB" id="A0A8X8GYX3"/>
<evidence type="ECO:0000313" key="1">
    <source>
        <dbReference type="EMBL" id="NUB45672.1"/>
    </source>
</evidence>
<dbReference type="InterPro" id="IPR036390">
    <property type="entry name" value="WH_DNA-bd_sf"/>
</dbReference>
<accession>A0A8X8GYX3</accession>
<sequence>MVRTIAISRVCTSGAVRMVNSLFGTSAWTAVQRTRPAQIARSCKASLNHLLKVVNALQAQGFIETLRSRSGFRVPESGTPFAECFDPETNTCPLPETCRLRGYVARAVEAFHHALDTVTLEDLTKGNCGFAALLAVPGGLRRSCAEAALA</sequence>
<dbReference type="InterPro" id="IPR036388">
    <property type="entry name" value="WH-like_DNA-bd_sf"/>
</dbReference>
<dbReference type="EMBL" id="WHUT02000008">
    <property type="protein sequence ID" value="NUB45672.1"/>
    <property type="molecule type" value="Genomic_DNA"/>
</dbReference>